<evidence type="ECO:0000313" key="3">
    <source>
        <dbReference type="Proteomes" id="UP001597111"/>
    </source>
</evidence>
<dbReference type="RefSeq" id="WP_379818008.1">
    <property type="nucleotide sequence ID" value="NZ_JBHUDH010000022.1"/>
</dbReference>
<feature type="transmembrane region" description="Helical" evidence="1">
    <location>
        <begin position="59"/>
        <end position="82"/>
    </location>
</feature>
<dbReference type="EMBL" id="JBHUDH010000022">
    <property type="protein sequence ID" value="MFD1525192.1"/>
    <property type="molecule type" value="Genomic_DNA"/>
</dbReference>
<organism evidence="2 3">
    <name type="scientific">Halolamina salina</name>
    <dbReference type="NCBI Taxonomy" id="1220023"/>
    <lineage>
        <taxon>Archaea</taxon>
        <taxon>Methanobacteriati</taxon>
        <taxon>Methanobacteriota</taxon>
        <taxon>Stenosarchaea group</taxon>
        <taxon>Halobacteria</taxon>
        <taxon>Halobacteriales</taxon>
        <taxon>Haloferacaceae</taxon>
    </lineage>
</organism>
<accession>A0ABD6B3C2</accession>
<keyword evidence="1" id="KW-1133">Transmembrane helix</keyword>
<feature type="transmembrane region" description="Helical" evidence="1">
    <location>
        <begin position="94"/>
        <end position="112"/>
    </location>
</feature>
<evidence type="ECO:0000313" key="2">
    <source>
        <dbReference type="EMBL" id="MFD1525192.1"/>
    </source>
</evidence>
<protein>
    <submittedName>
        <fullName evidence="2">Uncharacterized protein</fullName>
    </submittedName>
</protein>
<gene>
    <name evidence="2" type="ORF">ACFR9S_02590</name>
</gene>
<proteinExistence type="predicted"/>
<evidence type="ECO:0000256" key="1">
    <source>
        <dbReference type="SAM" id="Phobius"/>
    </source>
</evidence>
<dbReference type="Proteomes" id="UP001597111">
    <property type="component" value="Unassembled WGS sequence"/>
</dbReference>
<dbReference type="InterPro" id="IPR055894">
    <property type="entry name" value="DUF7471"/>
</dbReference>
<keyword evidence="1" id="KW-0472">Membrane</keyword>
<keyword evidence="1" id="KW-0812">Transmembrane</keyword>
<sequence length="135" mass="13765">MPVEAQTGVMLSGIGAPLAAGVHGQDPAMFVLLSLAAALTAVVAGVAIAAFVRRRSRRYLLIALALSTLLARSAVGVGAYLGTIGPGLHHTLEHALDVSMAALVIAAVYLVGKPTYSDATRADGSDRDEDGGDDR</sequence>
<reference evidence="2 3" key="1">
    <citation type="journal article" date="2019" name="Int. J. Syst. Evol. Microbiol.">
        <title>The Global Catalogue of Microorganisms (GCM) 10K type strain sequencing project: providing services to taxonomists for standard genome sequencing and annotation.</title>
        <authorList>
            <consortium name="The Broad Institute Genomics Platform"/>
            <consortium name="The Broad Institute Genome Sequencing Center for Infectious Disease"/>
            <person name="Wu L."/>
            <person name="Ma J."/>
        </authorList>
    </citation>
    <scope>NUCLEOTIDE SEQUENCE [LARGE SCALE GENOMIC DNA]</scope>
    <source>
        <strain evidence="2 3">CGMCC 1.12285</strain>
    </source>
</reference>
<keyword evidence="3" id="KW-1185">Reference proteome</keyword>
<feature type="transmembrane region" description="Helical" evidence="1">
    <location>
        <begin position="28"/>
        <end position="52"/>
    </location>
</feature>
<dbReference type="AlphaFoldDB" id="A0ABD6B3C2"/>
<comment type="caution">
    <text evidence="2">The sequence shown here is derived from an EMBL/GenBank/DDBJ whole genome shotgun (WGS) entry which is preliminary data.</text>
</comment>
<dbReference type="Pfam" id="PF24283">
    <property type="entry name" value="DUF7471"/>
    <property type="match status" value="1"/>
</dbReference>
<name>A0ABD6B3C2_9EURY</name>